<feature type="domain" description="Metallo-beta-lactamase" evidence="10">
    <location>
        <begin position="101"/>
        <end position="238"/>
    </location>
</feature>
<dbReference type="InterPro" id="IPR035680">
    <property type="entry name" value="Clx_II_MBL"/>
</dbReference>
<evidence type="ECO:0000256" key="6">
    <source>
        <dbReference type="ARBA" id="ARBA00022723"/>
    </source>
</evidence>
<dbReference type="GO" id="GO:0031123">
    <property type="term" value="P:RNA 3'-end processing"/>
    <property type="evidence" value="ECO:0007669"/>
    <property type="project" value="UniProtKB-ARBA"/>
</dbReference>
<dbReference type="Pfam" id="PF16123">
    <property type="entry name" value="HAGH_C"/>
    <property type="match status" value="1"/>
</dbReference>
<dbReference type="PaxDb" id="121845-A0A3Q0J3M7"/>
<dbReference type="SMART" id="SM00849">
    <property type="entry name" value="Lactamase_B"/>
    <property type="match status" value="1"/>
</dbReference>
<organism evidence="11 12">
    <name type="scientific">Diaphorina citri</name>
    <name type="common">Asian citrus psyllid</name>
    <dbReference type="NCBI Taxonomy" id="121845"/>
    <lineage>
        <taxon>Eukaryota</taxon>
        <taxon>Metazoa</taxon>
        <taxon>Ecdysozoa</taxon>
        <taxon>Arthropoda</taxon>
        <taxon>Hexapoda</taxon>
        <taxon>Insecta</taxon>
        <taxon>Pterygota</taxon>
        <taxon>Neoptera</taxon>
        <taxon>Paraneoptera</taxon>
        <taxon>Hemiptera</taxon>
        <taxon>Sternorrhyncha</taxon>
        <taxon>Psylloidea</taxon>
        <taxon>Psyllidae</taxon>
        <taxon>Diaphorininae</taxon>
        <taxon>Diaphorina</taxon>
    </lineage>
</organism>
<keyword evidence="7 12" id="KW-0378">Hydrolase</keyword>
<dbReference type="Gene3D" id="3.60.15.10">
    <property type="entry name" value="Ribonuclease Z/Hydroxyacylglutathione hydrolase-like"/>
    <property type="match status" value="2"/>
</dbReference>
<comment type="catalytic activity">
    <reaction evidence="1">
        <text>an S-(2-hydroxyacyl)glutathione + H2O = a 2-hydroxy carboxylate + glutathione + H(+)</text>
        <dbReference type="Rhea" id="RHEA:21864"/>
        <dbReference type="ChEBI" id="CHEBI:15377"/>
        <dbReference type="ChEBI" id="CHEBI:15378"/>
        <dbReference type="ChEBI" id="CHEBI:57925"/>
        <dbReference type="ChEBI" id="CHEBI:58896"/>
        <dbReference type="ChEBI" id="CHEBI:71261"/>
        <dbReference type="EC" id="3.1.2.6"/>
    </reaction>
</comment>
<dbReference type="GeneID" id="103512238"/>
<dbReference type="KEGG" id="dci:103512238"/>
<gene>
    <name evidence="12" type="primary">LOC103512238</name>
</gene>
<evidence type="ECO:0000256" key="5">
    <source>
        <dbReference type="ARBA" id="ARBA00011917"/>
    </source>
</evidence>
<dbReference type="RefSeq" id="XP_026681568.1">
    <property type="nucleotide sequence ID" value="XM_026825767.1"/>
</dbReference>
<dbReference type="InterPro" id="IPR036866">
    <property type="entry name" value="RibonucZ/Hydroxyglut_hydro"/>
</dbReference>
<dbReference type="GO" id="GO:0046872">
    <property type="term" value="F:metal ion binding"/>
    <property type="evidence" value="ECO:0007669"/>
    <property type="project" value="UniProtKB-KW"/>
</dbReference>
<dbReference type="PANTHER" id="PTHR11935:SF94">
    <property type="entry name" value="TENZING NORGAY, ISOFORM C"/>
    <property type="match status" value="1"/>
</dbReference>
<evidence type="ECO:0000256" key="4">
    <source>
        <dbReference type="ARBA" id="ARBA00006759"/>
    </source>
</evidence>
<dbReference type="STRING" id="121845.A0A3Q0J3M7"/>
<dbReference type="GO" id="GO:0004416">
    <property type="term" value="F:hydroxyacylglutathione hydrolase activity"/>
    <property type="evidence" value="ECO:0007669"/>
    <property type="project" value="UniProtKB-EC"/>
</dbReference>
<dbReference type="SUPFAM" id="SSF56281">
    <property type="entry name" value="Metallo-hydrolase/oxidoreductase"/>
    <property type="match status" value="1"/>
</dbReference>
<evidence type="ECO:0000256" key="9">
    <source>
        <dbReference type="ARBA" id="ARBA00031044"/>
    </source>
</evidence>
<sequence>MTITRKISFLVYKPLLKQCMSLLPPATPFLFKFNYLARFSTMANDDFKPVTHYFRHEENHFSHAFGHERKPAVTHEFDNGEKRVTHDFGKYTVDLIPALKDNYMYLVVDKASKHAAAIDPVEPHKILDAVNSHSAQLKHIWTTHHHQDHAGGNYDLVSRYPHLKVSMRPISRRMLVTPLGFLKSNSTDISHTLFNLLSDTLFVAGAGKFFEGDGAEMHHNLNVKLAKLPNETKVFCGHEYTVNNLYFSKHVEPNNTRIAEKLKWAIEKRERKEPTVPSTIGDEKESNPFMRIMQPAFAGLAAEVNGSLYKVMDLVREKKNQFVQPPELKENK</sequence>
<dbReference type="Pfam" id="PF00753">
    <property type="entry name" value="Lactamase_B"/>
    <property type="match status" value="1"/>
</dbReference>
<evidence type="ECO:0000256" key="7">
    <source>
        <dbReference type="ARBA" id="ARBA00022801"/>
    </source>
</evidence>
<reference evidence="12" key="1">
    <citation type="submission" date="2025-08" db="UniProtKB">
        <authorList>
            <consortium name="RefSeq"/>
        </authorList>
    </citation>
    <scope>IDENTIFICATION</scope>
</reference>
<evidence type="ECO:0000256" key="2">
    <source>
        <dbReference type="ARBA" id="ARBA00001947"/>
    </source>
</evidence>
<evidence type="ECO:0000313" key="12">
    <source>
        <dbReference type="RefSeq" id="XP_026681568.1"/>
    </source>
</evidence>
<accession>A0A3Q0J3M7</accession>
<comment type="cofactor">
    <cofactor evidence="2">
        <name>Zn(2+)</name>
        <dbReference type="ChEBI" id="CHEBI:29105"/>
    </cofactor>
</comment>
<keyword evidence="8" id="KW-0862">Zinc</keyword>
<name>A0A3Q0J3M7_DIACI</name>
<evidence type="ECO:0000259" key="10">
    <source>
        <dbReference type="SMART" id="SM00849"/>
    </source>
</evidence>
<keyword evidence="11" id="KW-1185">Reference proteome</keyword>
<dbReference type="EC" id="3.1.2.6" evidence="5"/>
<dbReference type="InterPro" id="IPR032282">
    <property type="entry name" value="HAGH_C"/>
</dbReference>
<dbReference type="CDD" id="cd07723">
    <property type="entry name" value="hydroxyacylglutathione_hydrolase_MBL-fold"/>
    <property type="match status" value="1"/>
</dbReference>
<comment type="pathway">
    <text evidence="3">Secondary metabolite metabolism; methylglyoxal degradation; (R)-lactate from methylglyoxal: step 2/2.</text>
</comment>
<dbReference type="AlphaFoldDB" id="A0A3Q0J3M7"/>
<evidence type="ECO:0000313" key="11">
    <source>
        <dbReference type="Proteomes" id="UP000079169"/>
    </source>
</evidence>
<protein>
    <recommendedName>
        <fullName evidence="5">hydroxyacylglutathione hydrolase</fullName>
        <ecNumber evidence="5">3.1.2.6</ecNumber>
    </recommendedName>
    <alternativeName>
        <fullName evidence="9">Glyoxalase II</fullName>
    </alternativeName>
</protein>
<keyword evidence="6" id="KW-0479">Metal-binding</keyword>
<proteinExistence type="inferred from homology"/>
<evidence type="ECO:0000256" key="8">
    <source>
        <dbReference type="ARBA" id="ARBA00022833"/>
    </source>
</evidence>
<dbReference type="Proteomes" id="UP000079169">
    <property type="component" value="Unplaced"/>
</dbReference>
<dbReference type="InterPro" id="IPR001279">
    <property type="entry name" value="Metallo-B-lactamas"/>
</dbReference>
<comment type="similarity">
    <text evidence="4">Belongs to the metallo-beta-lactamase superfamily. Glyoxalase II family.</text>
</comment>
<evidence type="ECO:0000256" key="3">
    <source>
        <dbReference type="ARBA" id="ARBA00004963"/>
    </source>
</evidence>
<evidence type="ECO:0000256" key="1">
    <source>
        <dbReference type="ARBA" id="ARBA00001623"/>
    </source>
</evidence>
<dbReference type="PANTHER" id="PTHR11935">
    <property type="entry name" value="BETA LACTAMASE DOMAIN"/>
    <property type="match status" value="1"/>
</dbReference>